<dbReference type="InterPro" id="IPR043701">
    <property type="entry name" value="Yju2"/>
</dbReference>
<sequence>MPQPTLLSSSNGLAVASLKGSSRKMTRFEGGIDGIMKKNHDEVVKMGKMLAECWGTNLGSPSQMSDAMIMQLHCIRQSILTGFSQQGSASVRFFSVIFDMAERKVLNKYFPPDFDPSKLPRLHRSKNQQMKVRMMIPVNIRCTYCGNYINKGTKLNSRKEGVICETYLGIQIFRFYFKCTKCSGEMTIKTDPKNSDYIVESGATRNFEPWRAEDEEEREERGCEDAMKSLEKRSLDGKREMEILAALDEIKDVKSTSSVVIVKKPAKEEKKKKKNTSTALLSLSNYESHADSD</sequence>
<proteinExistence type="inferred from homology"/>
<dbReference type="EMBL" id="JBBPBM010000001">
    <property type="protein sequence ID" value="KAK8601061.1"/>
    <property type="molecule type" value="Genomic_DNA"/>
</dbReference>
<keyword evidence="3 8" id="KW-0479">Metal-binding</keyword>
<evidence type="ECO:0000256" key="3">
    <source>
        <dbReference type="ARBA" id="ARBA00022723"/>
    </source>
</evidence>
<feature type="compositionally biased region" description="Polar residues" evidence="9">
    <location>
        <begin position="276"/>
        <end position="287"/>
    </location>
</feature>
<feature type="region of interest" description="Disordered" evidence="9">
    <location>
        <begin position="267"/>
        <end position="293"/>
    </location>
</feature>
<evidence type="ECO:0000256" key="6">
    <source>
        <dbReference type="ARBA" id="ARBA00023187"/>
    </source>
</evidence>
<keyword evidence="6" id="KW-0508">mRNA splicing</keyword>
<evidence type="ECO:0000313" key="11">
    <source>
        <dbReference type="Proteomes" id="UP001472677"/>
    </source>
</evidence>
<evidence type="ECO:0000256" key="4">
    <source>
        <dbReference type="ARBA" id="ARBA00022728"/>
    </source>
</evidence>
<dbReference type="HAMAP" id="MF_03226">
    <property type="entry name" value="YJU2"/>
    <property type="match status" value="1"/>
</dbReference>
<feature type="binding site" evidence="8">
    <location>
        <position position="142"/>
    </location>
    <ligand>
        <name>Zn(2+)</name>
        <dbReference type="ChEBI" id="CHEBI:29105"/>
    </ligand>
</feature>
<dbReference type="InterPro" id="IPR007590">
    <property type="entry name" value="Saf4/Yju2"/>
</dbReference>
<comment type="function">
    <text evidence="8">Part of the spliceosome which catalyzes two sequential transesterification reactions, first the excision of the non-coding intron from pre-mRNA and then the ligation of the coding exons to form the mature mRNA. Plays a role in stabilizing the structure of the spliceosome catalytic core and docking of the branch helix into the active site, producing 5'-exon and lariat intron-3'-intermediates.</text>
</comment>
<evidence type="ECO:0000256" key="5">
    <source>
        <dbReference type="ARBA" id="ARBA00022833"/>
    </source>
</evidence>
<keyword evidence="2" id="KW-0507">mRNA processing</keyword>
<dbReference type="PANTHER" id="PTHR12111:SF1">
    <property type="entry name" value="SPLICING FACTOR YJU2"/>
    <property type="match status" value="1"/>
</dbReference>
<evidence type="ECO:0000256" key="2">
    <source>
        <dbReference type="ARBA" id="ARBA00022664"/>
    </source>
</evidence>
<comment type="similarity">
    <text evidence="8">Belongs to the CWC16 family. YJU2 subfamily.</text>
</comment>
<reference evidence="10 11" key="1">
    <citation type="journal article" date="2024" name="G3 (Bethesda)">
        <title>Genome assembly of Hibiscus sabdariffa L. provides insights into metabolisms of medicinal natural products.</title>
        <authorList>
            <person name="Kim T."/>
        </authorList>
    </citation>
    <scope>NUCLEOTIDE SEQUENCE [LARGE SCALE GENOMIC DNA]</scope>
    <source>
        <strain evidence="10">TK-2024</strain>
        <tissue evidence="10">Old leaves</tissue>
    </source>
</reference>
<keyword evidence="5 8" id="KW-0862">Zinc</keyword>
<protein>
    <recommendedName>
        <fullName evidence="8">Splicing factor YJU2</fullName>
    </recommendedName>
</protein>
<feature type="binding site" evidence="8">
    <location>
        <position position="182"/>
    </location>
    <ligand>
        <name>Zn(2+)</name>
        <dbReference type="ChEBI" id="CHEBI:29105"/>
    </ligand>
</feature>
<evidence type="ECO:0000256" key="1">
    <source>
        <dbReference type="ARBA" id="ARBA00004123"/>
    </source>
</evidence>
<comment type="subunit">
    <text evidence="8">Component of the spliceosome. Present in the activated B complex, the catalytically activated B* complex which catalyzes the branching, the catalytic step 1 C complex catalyzing the exon ligation, and the postcatalytic P complex containing the ligated exons (mRNA) and the excised lariat intron.</text>
</comment>
<feature type="binding site" evidence="8">
    <location>
        <position position="145"/>
    </location>
    <ligand>
        <name>Zn(2+)</name>
        <dbReference type="ChEBI" id="CHEBI:29105"/>
    </ligand>
</feature>
<gene>
    <name evidence="10" type="ORF">V6N12_050906</name>
</gene>
<evidence type="ECO:0000256" key="7">
    <source>
        <dbReference type="ARBA" id="ARBA00023242"/>
    </source>
</evidence>
<comment type="caution">
    <text evidence="10">The sequence shown here is derived from an EMBL/GenBank/DDBJ whole genome shotgun (WGS) entry which is preliminary data.</text>
</comment>
<keyword evidence="11" id="KW-1185">Reference proteome</keyword>
<feature type="binding site" evidence="8">
    <location>
        <position position="179"/>
    </location>
    <ligand>
        <name>Zn(2+)</name>
        <dbReference type="ChEBI" id="CHEBI:29105"/>
    </ligand>
</feature>
<evidence type="ECO:0000256" key="9">
    <source>
        <dbReference type="SAM" id="MobiDB-lite"/>
    </source>
</evidence>
<organism evidence="10 11">
    <name type="scientific">Hibiscus sabdariffa</name>
    <name type="common">roselle</name>
    <dbReference type="NCBI Taxonomy" id="183260"/>
    <lineage>
        <taxon>Eukaryota</taxon>
        <taxon>Viridiplantae</taxon>
        <taxon>Streptophyta</taxon>
        <taxon>Embryophyta</taxon>
        <taxon>Tracheophyta</taxon>
        <taxon>Spermatophyta</taxon>
        <taxon>Magnoliopsida</taxon>
        <taxon>eudicotyledons</taxon>
        <taxon>Gunneridae</taxon>
        <taxon>Pentapetalae</taxon>
        <taxon>rosids</taxon>
        <taxon>malvids</taxon>
        <taxon>Malvales</taxon>
        <taxon>Malvaceae</taxon>
        <taxon>Malvoideae</taxon>
        <taxon>Hibiscus</taxon>
    </lineage>
</organism>
<comment type="subcellular location">
    <subcellularLocation>
        <location evidence="1 8">Nucleus</location>
    </subcellularLocation>
</comment>
<keyword evidence="7 8" id="KW-0539">Nucleus</keyword>
<keyword evidence="4 8" id="KW-0747">Spliceosome</keyword>
<evidence type="ECO:0000313" key="10">
    <source>
        <dbReference type="EMBL" id="KAK8601061.1"/>
    </source>
</evidence>
<evidence type="ECO:0000256" key="8">
    <source>
        <dbReference type="HAMAP-Rule" id="MF_03226"/>
    </source>
</evidence>
<accession>A0ABR2GEK8</accession>
<dbReference type="Proteomes" id="UP001472677">
    <property type="component" value="Unassembled WGS sequence"/>
</dbReference>
<dbReference type="PANTHER" id="PTHR12111">
    <property type="entry name" value="SPLICING FACTOR YJU2"/>
    <property type="match status" value="1"/>
</dbReference>
<dbReference type="Pfam" id="PF04502">
    <property type="entry name" value="Saf4_Yju2"/>
    <property type="match status" value="1"/>
</dbReference>
<name>A0ABR2GEK8_9ROSI</name>